<dbReference type="PANTHER" id="PTHR37526:SF1">
    <property type="entry name" value="PROTEIN TUSB"/>
    <property type="match status" value="1"/>
</dbReference>
<dbReference type="Proteomes" id="UP001139559">
    <property type="component" value="Unassembled WGS sequence"/>
</dbReference>
<dbReference type="NCBIfam" id="TIGR03011">
    <property type="entry name" value="sulf_tusB_dsrH"/>
    <property type="match status" value="1"/>
</dbReference>
<organism evidence="1 2">
    <name type="scientific">Vibrio amylolyticus</name>
    <dbReference type="NCBI Taxonomy" id="2847292"/>
    <lineage>
        <taxon>Bacteria</taxon>
        <taxon>Pseudomonadati</taxon>
        <taxon>Pseudomonadota</taxon>
        <taxon>Gammaproteobacteria</taxon>
        <taxon>Vibrionales</taxon>
        <taxon>Vibrionaceae</taxon>
        <taxon>Vibrio</taxon>
    </lineage>
</organism>
<reference evidence="1" key="1">
    <citation type="submission" date="2021-11" db="EMBL/GenBank/DDBJ databases">
        <title>Vibrio ZSDE26 sp. nov. and Vibrio ZSDZ34 sp. nov., isolated from coastal seawater in Qingdao.</title>
        <authorList>
            <person name="Zhang P."/>
        </authorList>
    </citation>
    <scope>NUCLEOTIDE SEQUENCE</scope>
    <source>
        <strain evidence="1">ZSDE26</strain>
    </source>
</reference>
<keyword evidence="2" id="KW-1185">Reference proteome</keyword>
<accession>A0A9X1XTB6</accession>
<name>A0A9X1XTB6_9VIBR</name>
<evidence type="ECO:0000313" key="2">
    <source>
        <dbReference type="Proteomes" id="UP001139559"/>
    </source>
</evidence>
<comment type="caution">
    <text evidence="1">The sequence shown here is derived from an EMBL/GenBank/DDBJ whole genome shotgun (WGS) entry which is preliminary data.</text>
</comment>
<dbReference type="Gene3D" id="3.40.1260.10">
    <property type="entry name" value="DsrEFH-like"/>
    <property type="match status" value="1"/>
</dbReference>
<dbReference type="InterPro" id="IPR007215">
    <property type="entry name" value="Sulphur_relay_TusB/DsrH"/>
</dbReference>
<dbReference type="GO" id="GO:1990228">
    <property type="term" value="C:sulfurtransferase complex"/>
    <property type="evidence" value="ECO:0007669"/>
    <property type="project" value="TreeGrafter"/>
</dbReference>
<protein>
    <submittedName>
        <fullName evidence="1">Sulfurtransferase complex subunit TusB</fullName>
    </submittedName>
</protein>
<dbReference type="InterPro" id="IPR027396">
    <property type="entry name" value="DsrEFH-like"/>
</dbReference>
<dbReference type="PANTHER" id="PTHR37526">
    <property type="entry name" value="PROTEIN TUSB"/>
    <property type="match status" value="1"/>
</dbReference>
<dbReference type="EMBL" id="JAJHVV010000013">
    <property type="protein sequence ID" value="MCK6265224.1"/>
    <property type="molecule type" value="Genomic_DNA"/>
</dbReference>
<dbReference type="Pfam" id="PF04077">
    <property type="entry name" value="DsrH"/>
    <property type="match status" value="1"/>
</dbReference>
<sequence length="92" mass="10440">MLYILTHIEKLPIVLQFATKEDELLLTQSSVYMANPNHFLHTQLQSLPCPISVLNIDLQARGIDSYVSPKISVIDMDNFVDLTAKHSKSISW</sequence>
<dbReference type="RefSeq" id="WP_248010300.1">
    <property type="nucleotide sequence ID" value="NZ_JAJHVV010000013.1"/>
</dbReference>
<proteinExistence type="predicted"/>
<dbReference type="AlphaFoldDB" id="A0A9X1XTB6"/>
<dbReference type="GO" id="GO:0002143">
    <property type="term" value="P:tRNA wobble position uridine thiolation"/>
    <property type="evidence" value="ECO:0007669"/>
    <property type="project" value="InterPro"/>
</dbReference>
<gene>
    <name evidence="1" type="primary">tusB</name>
    <name evidence="1" type="ORF">KP803_18255</name>
</gene>
<dbReference type="SUPFAM" id="SSF75169">
    <property type="entry name" value="DsrEFH-like"/>
    <property type="match status" value="1"/>
</dbReference>
<evidence type="ECO:0000313" key="1">
    <source>
        <dbReference type="EMBL" id="MCK6265224.1"/>
    </source>
</evidence>